<keyword evidence="4" id="KW-1185">Reference proteome</keyword>
<protein>
    <submittedName>
        <fullName evidence="3">Type III-A CRISPR-associated protein Csm6</fullName>
    </submittedName>
</protein>
<dbReference type="NCBIfam" id="TIGR02672">
    <property type="entry name" value="cas_csm6"/>
    <property type="match status" value="1"/>
</dbReference>
<accession>A0ABX6BSL7</accession>
<name>A0ABX6BSL7_STALU</name>
<dbReference type="Proteomes" id="UP000325462">
    <property type="component" value="Chromosome"/>
</dbReference>
<dbReference type="InterPro" id="IPR053941">
    <property type="entry name" value="Csm6_HEPN"/>
</dbReference>
<reference evidence="3 4" key="1">
    <citation type="submission" date="2019-07" db="EMBL/GenBank/DDBJ databases">
        <title>Comparative genome analysis of staphylococcus lugdunensis shows clonal complex-dependent diversity of the putative virulence factor, ess/type vii locus.</title>
        <authorList>
            <person name="Lebeurre J."/>
            <person name="Dahyot S."/>
            <person name="Diene S."/>
            <person name="Paulay A."/>
            <person name="Aubourg M."/>
            <person name="Argemi X."/>
            <person name="Giard J.-C."/>
            <person name="Tournier I."/>
            <person name="Francois P."/>
            <person name="Pestel-Caron M."/>
        </authorList>
    </citation>
    <scope>NUCLEOTIDE SEQUENCE [LARGE SCALE GENOMIC DNA]</scope>
    <source>
        <strain evidence="3 4">SL13</strain>
    </source>
</reference>
<proteinExistence type="predicted"/>
<evidence type="ECO:0000259" key="1">
    <source>
        <dbReference type="Pfam" id="PF09659"/>
    </source>
</evidence>
<organism evidence="3 4">
    <name type="scientific">Staphylococcus lugdunensis</name>
    <dbReference type="NCBI Taxonomy" id="28035"/>
    <lineage>
        <taxon>Bacteria</taxon>
        <taxon>Bacillati</taxon>
        <taxon>Bacillota</taxon>
        <taxon>Bacilli</taxon>
        <taxon>Bacillales</taxon>
        <taxon>Staphylococcaceae</taxon>
        <taxon>Staphylococcus</taxon>
    </lineage>
</organism>
<evidence type="ECO:0000259" key="2">
    <source>
        <dbReference type="Pfam" id="PF22208"/>
    </source>
</evidence>
<gene>
    <name evidence="3" type="primary">csm6</name>
    <name evidence="3" type="ORF">FO454_03325</name>
</gene>
<sequence>MIDGGKVMKVLFSPIGNTDPWSNERDGAMLHIVRHYRPEKVILFFTESIWFGNENIPGRKQFEWEKIVSKVSPQTSVEIKVENIEHEHDFDSYKDLFSYFIKGIRMSNPESEILLNVTSGTPQMESTLCLEYISNPNNAQCIQVSAPQPSNNTKRLYANPNNAFKDLEKVNQNEHLADNRCKSINILSFREVMVRSQVRGLIDNYDYEGALNLISAQKSFRNGKVLQKKLRNLTTQIKTHKIFSDLSERYSNEALKKSLFHYLLLKMRHDRLDVAETLIRVKSIAEYIIKYYIQSNWPSLILEENGKPKLNVKKMLLLYININCIYKSV</sequence>
<feature type="domain" description="Csm6 CARF" evidence="2">
    <location>
        <begin position="77"/>
        <end position="181"/>
    </location>
</feature>
<evidence type="ECO:0000313" key="3">
    <source>
        <dbReference type="EMBL" id="QEX38008.1"/>
    </source>
</evidence>
<dbReference type="EMBL" id="CP041722">
    <property type="protein sequence ID" value="QEX38008.1"/>
    <property type="molecule type" value="Genomic_DNA"/>
</dbReference>
<dbReference type="InterPro" id="IPR053955">
    <property type="entry name" value="Csm6_CARF"/>
</dbReference>
<dbReference type="Pfam" id="PF09659">
    <property type="entry name" value="Cas_Csm6_HEPN"/>
    <property type="match status" value="1"/>
</dbReference>
<dbReference type="Pfam" id="PF22206">
    <property type="entry name" value="Cas_Csm6_6H"/>
    <property type="match status" value="1"/>
</dbReference>
<feature type="domain" description="Csm6 HEPN" evidence="1">
    <location>
        <begin position="256"/>
        <end position="312"/>
    </location>
</feature>
<dbReference type="Pfam" id="PF22208">
    <property type="entry name" value="Cas_Csm6_CARF"/>
    <property type="match status" value="1"/>
</dbReference>
<dbReference type="InterPro" id="IPR013489">
    <property type="entry name" value="CRISPR-assoc_prot_Csm6"/>
</dbReference>
<evidence type="ECO:0000313" key="4">
    <source>
        <dbReference type="Proteomes" id="UP000325462"/>
    </source>
</evidence>